<accession>A0A4Q7TGA8</accession>
<evidence type="ECO:0008006" key="3">
    <source>
        <dbReference type="Google" id="ProtNLM"/>
    </source>
</evidence>
<reference evidence="1 2" key="1">
    <citation type="journal article" date="2015" name="Stand. Genomic Sci.">
        <title>Genomic Encyclopedia of Bacterial and Archaeal Type Strains, Phase III: the genomes of soil and plant-associated and newly described type strains.</title>
        <authorList>
            <person name="Whitman W.B."/>
            <person name="Woyke T."/>
            <person name="Klenk H.P."/>
            <person name="Zhou Y."/>
            <person name="Lilburn T.G."/>
            <person name="Beck B.J."/>
            <person name="De Vos P."/>
            <person name="Vandamme P."/>
            <person name="Eisen J.A."/>
            <person name="Garrity G."/>
            <person name="Hugenholtz P."/>
            <person name="Kyrpides N.C."/>
        </authorList>
    </citation>
    <scope>NUCLEOTIDE SEQUENCE [LARGE SCALE GENOMIC DNA]</scope>
    <source>
        <strain evidence="1 2">AC4r</strain>
    </source>
</reference>
<proteinExistence type="predicted"/>
<dbReference type="EMBL" id="SGXT01000016">
    <property type="protein sequence ID" value="RZT59323.1"/>
    <property type="molecule type" value="Genomic_DNA"/>
</dbReference>
<evidence type="ECO:0000313" key="1">
    <source>
        <dbReference type="EMBL" id="RZT59323.1"/>
    </source>
</evidence>
<dbReference type="AlphaFoldDB" id="A0A4Q7TGA8"/>
<dbReference type="Pfam" id="PF25209">
    <property type="entry name" value="Phage_capsid_4"/>
    <property type="match status" value="1"/>
</dbReference>
<evidence type="ECO:0000313" key="2">
    <source>
        <dbReference type="Proteomes" id="UP000292408"/>
    </source>
</evidence>
<dbReference type="Proteomes" id="UP000292408">
    <property type="component" value="Unassembled WGS sequence"/>
</dbReference>
<comment type="caution">
    <text evidence="1">The sequence shown here is derived from an EMBL/GenBank/DDBJ whole genome shotgun (WGS) entry which is preliminary data.</text>
</comment>
<protein>
    <recommendedName>
        <fullName evidence="3">Major capsid protein</fullName>
    </recommendedName>
</protein>
<gene>
    <name evidence="1" type="ORF">EV140_1928</name>
</gene>
<keyword evidence="2" id="KW-1185">Reference proteome</keyword>
<organism evidence="1 2">
    <name type="scientific">Microcella alkaliphila</name>
    <dbReference type="NCBI Taxonomy" id="279828"/>
    <lineage>
        <taxon>Bacteria</taxon>
        <taxon>Bacillati</taxon>
        <taxon>Actinomycetota</taxon>
        <taxon>Actinomycetes</taxon>
        <taxon>Micrococcales</taxon>
        <taxon>Microbacteriaceae</taxon>
        <taxon>Microcella</taxon>
    </lineage>
</organism>
<sequence length="304" mass="32355">MSYTYPVSHPTGSPTKEQLHLLLSNPALIARRVADLTQMKFIADYLLPARFDATGGGIFYETGEPVFASDDPEAIAPLGEFPMVVLDDGTVVSAKTDKWGLDTMVADEKIARQGRVPVDRGLKRVSNTIVRFVDQVAMAVIASRVSSTFTSAAWASAGAAVESILTIQAERAQLGLGFELDTIVLRPAQYAKVIGMLIDDKSLPREQGATAIQGNLPVDALGLTWATTPHFQGSNPLLVDRDNLGGMADERLGGPGYASAGNFGVEVKSIRDDDAEGYKLRGRRATVPVVTEPLAGVQLTGTGL</sequence>
<name>A0A4Q7TGA8_9MICO</name>